<dbReference type="EMBL" id="JAHYIQ010000009">
    <property type="protein sequence ID" value="KAK1128917.1"/>
    <property type="molecule type" value="Genomic_DNA"/>
</dbReference>
<keyword evidence="2" id="KW-1185">Reference proteome</keyword>
<protein>
    <submittedName>
        <fullName evidence="1">Uncharacterized protein</fullName>
    </submittedName>
</protein>
<reference evidence="1" key="1">
    <citation type="submission" date="2021-10" db="EMBL/GenBank/DDBJ databases">
        <title>Melipona bicolor Genome sequencing and assembly.</title>
        <authorList>
            <person name="Araujo N.S."/>
            <person name="Arias M.C."/>
        </authorList>
    </citation>
    <scope>NUCLEOTIDE SEQUENCE</scope>
    <source>
        <strain evidence="1">USP_2M_L1-L4_2017</strain>
        <tissue evidence="1">Whole body</tissue>
    </source>
</reference>
<sequence length="74" mass="8433">MGFEYAEQRTVVRAPLWDRCIGVIPIDRPMSFARRMSAYRGASTPLQNAGATSRQYSAGIANRVDLKNYRHETR</sequence>
<accession>A0AA40G1J2</accession>
<evidence type="ECO:0000313" key="2">
    <source>
        <dbReference type="Proteomes" id="UP001177670"/>
    </source>
</evidence>
<proteinExistence type="predicted"/>
<name>A0AA40G1J2_9HYME</name>
<dbReference type="AlphaFoldDB" id="A0AA40G1J2"/>
<feature type="non-terminal residue" evidence="1">
    <location>
        <position position="74"/>
    </location>
</feature>
<evidence type="ECO:0000313" key="1">
    <source>
        <dbReference type="EMBL" id="KAK1128917.1"/>
    </source>
</evidence>
<comment type="caution">
    <text evidence="1">The sequence shown here is derived from an EMBL/GenBank/DDBJ whole genome shotgun (WGS) entry which is preliminary data.</text>
</comment>
<organism evidence="1 2">
    <name type="scientific">Melipona bicolor</name>
    <dbReference type="NCBI Taxonomy" id="60889"/>
    <lineage>
        <taxon>Eukaryota</taxon>
        <taxon>Metazoa</taxon>
        <taxon>Ecdysozoa</taxon>
        <taxon>Arthropoda</taxon>
        <taxon>Hexapoda</taxon>
        <taxon>Insecta</taxon>
        <taxon>Pterygota</taxon>
        <taxon>Neoptera</taxon>
        <taxon>Endopterygota</taxon>
        <taxon>Hymenoptera</taxon>
        <taxon>Apocrita</taxon>
        <taxon>Aculeata</taxon>
        <taxon>Apoidea</taxon>
        <taxon>Anthophila</taxon>
        <taxon>Apidae</taxon>
        <taxon>Melipona</taxon>
    </lineage>
</organism>
<gene>
    <name evidence="1" type="ORF">K0M31_020053</name>
</gene>
<dbReference type="Proteomes" id="UP001177670">
    <property type="component" value="Unassembled WGS sequence"/>
</dbReference>